<evidence type="ECO:0000256" key="9">
    <source>
        <dbReference type="SAM" id="SignalP"/>
    </source>
</evidence>
<evidence type="ECO:0000256" key="6">
    <source>
        <dbReference type="ARBA" id="ARBA00023157"/>
    </source>
</evidence>
<dbReference type="EMBL" id="GISG01255900">
    <property type="protein sequence ID" value="MBA4672609.1"/>
    <property type="molecule type" value="Transcribed_RNA"/>
</dbReference>
<dbReference type="PANTHER" id="PTHR32080:SF24">
    <property type="entry name" value="PLASMODESMATA-LOCATED PROTEIN 2"/>
    <property type="match status" value="1"/>
</dbReference>
<dbReference type="GO" id="GO:0046739">
    <property type="term" value="P:transport of virus in multicellular host"/>
    <property type="evidence" value="ECO:0007669"/>
    <property type="project" value="TreeGrafter"/>
</dbReference>
<sequence>MCFIPRKPTSSSLLILCLFLASQWPINGSLEDPTSFIFQHCSTEKFDDPDGEYIKARSMLLQRLVFQSSQSKFNRTFVMVGDRSVDSVSGLFQCRGDLDDHKCNECMKAVQNVSSGLCGNDIYMLIYPMTVDVFQFIN</sequence>
<keyword evidence="5" id="KW-0965">Cell junction</keyword>
<dbReference type="Gene3D" id="3.30.430.20">
    <property type="entry name" value="Gnk2 domain, C-X8-C-X2-C motif"/>
    <property type="match status" value="1"/>
</dbReference>
<keyword evidence="2" id="KW-0945">Host-virus interaction</keyword>
<keyword evidence="6" id="KW-1015">Disulfide bond</keyword>
<reference evidence="11" key="1">
    <citation type="journal article" date="2013" name="J. Plant Res.">
        <title>Effect of fungi and light on seed germination of three Opuntia species from semiarid lands of central Mexico.</title>
        <authorList>
            <person name="Delgado-Sanchez P."/>
            <person name="Jimenez-Bremont J.F."/>
            <person name="Guerrero-Gonzalez Mde L."/>
            <person name="Flores J."/>
        </authorList>
    </citation>
    <scope>NUCLEOTIDE SEQUENCE</scope>
    <source>
        <tissue evidence="11">Cladode</tissue>
    </source>
</reference>
<name>A0A7C9F4F8_OPUST</name>
<dbReference type="PANTHER" id="PTHR32080">
    <property type="entry name" value="ANTIFUNGAL PROTEIN GINKBILOBIN-2-LIKE"/>
    <property type="match status" value="1"/>
</dbReference>
<keyword evidence="3 9" id="KW-0732">Signal</keyword>
<evidence type="ECO:0000256" key="2">
    <source>
        <dbReference type="ARBA" id="ARBA00022581"/>
    </source>
</evidence>
<evidence type="ECO:0000256" key="3">
    <source>
        <dbReference type="ARBA" id="ARBA00022729"/>
    </source>
</evidence>
<feature type="signal peptide" evidence="9">
    <location>
        <begin position="1"/>
        <end position="28"/>
    </location>
</feature>
<evidence type="ECO:0000256" key="4">
    <source>
        <dbReference type="ARBA" id="ARBA00022737"/>
    </source>
</evidence>
<evidence type="ECO:0000259" key="10">
    <source>
        <dbReference type="PROSITE" id="PS51473"/>
    </source>
</evidence>
<evidence type="ECO:0000256" key="7">
    <source>
        <dbReference type="ARBA" id="ARBA00024184"/>
    </source>
</evidence>
<dbReference type="InterPro" id="IPR002902">
    <property type="entry name" value="GNK2"/>
</dbReference>
<dbReference type="Pfam" id="PF01657">
    <property type="entry name" value="Stress-antifung"/>
    <property type="match status" value="1"/>
</dbReference>
<evidence type="ECO:0000313" key="11">
    <source>
        <dbReference type="EMBL" id="MBA4672609.1"/>
    </source>
</evidence>
<organism evidence="11">
    <name type="scientific">Opuntia streptacantha</name>
    <name type="common">Prickly pear cactus</name>
    <name type="synonym">Opuntia cardona</name>
    <dbReference type="NCBI Taxonomy" id="393608"/>
    <lineage>
        <taxon>Eukaryota</taxon>
        <taxon>Viridiplantae</taxon>
        <taxon>Streptophyta</taxon>
        <taxon>Embryophyta</taxon>
        <taxon>Tracheophyta</taxon>
        <taxon>Spermatophyta</taxon>
        <taxon>Magnoliopsida</taxon>
        <taxon>eudicotyledons</taxon>
        <taxon>Gunneridae</taxon>
        <taxon>Pentapetalae</taxon>
        <taxon>Caryophyllales</taxon>
        <taxon>Cactineae</taxon>
        <taxon>Cactaceae</taxon>
        <taxon>Opuntioideae</taxon>
        <taxon>Opuntia</taxon>
    </lineage>
</organism>
<dbReference type="InterPro" id="IPR051378">
    <property type="entry name" value="Cell2Cell_Antifungal"/>
</dbReference>
<keyword evidence="4" id="KW-0677">Repeat</keyword>
<dbReference type="InterPro" id="IPR038408">
    <property type="entry name" value="GNK2_sf"/>
</dbReference>
<proteinExistence type="inferred from homology"/>
<evidence type="ECO:0000256" key="1">
    <source>
        <dbReference type="ARBA" id="ARBA00004251"/>
    </source>
</evidence>
<protein>
    <recommendedName>
        <fullName evidence="10">Gnk2-homologous domain-containing protein</fullName>
    </recommendedName>
</protein>
<feature type="domain" description="Gnk2-homologous" evidence="10">
    <location>
        <begin position="34"/>
        <end position="138"/>
    </location>
</feature>
<comment type="similarity">
    <text evidence="8">Belongs to the cysteine-rich repeat secretory protein family. Plasmodesmata-located proteins (PDLD) subfamily.</text>
</comment>
<accession>A0A7C9F4F8</accession>
<dbReference type="GO" id="GO:0009506">
    <property type="term" value="C:plasmodesma"/>
    <property type="evidence" value="ECO:0007669"/>
    <property type="project" value="UniProtKB-SubCell"/>
</dbReference>
<feature type="chain" id="PRO_5027856381" description="Gnk2-homologous domain-containing protein" evidence="9">
    <location>
        <begin position="29"/>
        <end position="138"/>
    </location>
</feature>
<evidence type="ECO:0000256" key="8">
    <source>
        <dbReference type="ARBA" id="ARBA00038393"/>
    </source>
</evidence>
<evidence type="ECO:0000256" key="5">
    <source>
        <dbReference type="ARBA" id="ARBA00022949"/>
    </source>
</evidence>
<dbReference type="GO" id="GO:0010497">
    <property type="term" value="P:plasmodesmata-mediated intercellular transport"/>
    <property type="evidence" value="ECO:0007669"/>
    <property type="project" value="TreeGrafter"/>
</dbReference>
<comment type="subcellular location">
    <subcellularLocation>
        <location evidence="7">Cell junction</location>
        <location evidence="7">Plasmodesma</location>
    </subcellularLocation>
    <subcellularLocation>
        <location evidence="1">Cell membrane</location>
        <topology evidence="1">Single-pass type I membrane protein</topology>
    </subcellularLocation>
</comment>
<reference evidence="11" key="2">
    <citation type="submission" date="2020-07" db="EMBL/GenBank/DDBJ databases">
        <authorList>
            <person name="Vera ALvarez R."/>
            <person name="Arias-Moreno D.M."/>
            <person name="Jimenez-Jacinto V."/>
            <person name="Jimenez-Bremont J.F."/>
            <person name="Swaminathan K."/>
            <person name="Moose S.P."/>
            <person name="Guerrero-Gonzalez M.L."/>
            <person name="Marino-Ramirez L."/>
            <person name="Landsman D."/>
            <person name="Rodriguez-Kessler M."/>
            <person name="Delgado-Sanchez P."/>
        </authorList>
    </citation>
    <scope>NUCLEOTIDE SEQUENCE</scope>
    <source>
        <tissue evidence="11">Cladode</tissue>
    </source>
</reference>
<dbReference type="AlphaFoldDB" id="A0A7C9F4F8"/>
<dbReference type="GO" id="GO:0005886">
    <property type="term" value="C:plasma membrane"/>
    <property type="evidence" value="ECO:0007669"/>
    <property type="project" value="UniProtKB-SubCell"/>
</dbReference>
<dbReference type="PROSITE" id="PS51473">
    <property type="entry name" value="GNK2"/>
    <property type="match status" value="1"/>
</dbReference>